<evidence type="ECO:0000256" key="7">
    <source>
        <dbReference type="ARBA" id="ARBA00023136"/>
    </source>
</evidence>
<dbReference type="GO" id="GO:0051301">
    <property type="term" value="P:cell division"/>
    <property type="evidence" value="ECO:0007669"/>
    <property type="project" value="UniProtKB-KW"/>
</dbReference>
<dbReference type="HAMAP" id="MF_00033">
    <property type="entry name" value="MurG"/>
    <property type="match status" value="1"/>
</dbReference>
<feature type="binding site" evidence="10">
    <location>
        <position position="300"/>
    </location>
    <ligand>
        <name>UDP-N-acetyl-alpha-D-glucosamine</name>
        <dbReference type="ChEBI" id="CHEBI:57705"/>
    </ligand>
</feature>
<dbReference type="Pfam" id="PF03033">
    <property type="entry name" value="Glyco_transf_28"/>
    <property type="match status" value="1"/>
</dbReference>
<keyword evidence="6 10" id="KW-0573">Peptidoglycan synthesis</keyword>
<dbReference type="PANTHER" id="PTHR21015">
    <property type="entry name" value="UDP-N-ACETYLGLUCOSAMINE--N-ACETYLMURAMYL-(PENTAPEPTIDE) PYROPHOSPHORYL-UNDECAPRENOL N-ACETYLGLUCOSAMINE TRANSFERASE 1"/>
    <property type="match status" value="1"/>
</dbReference>
<keyword evidence="14" id="KW-1185">Reference proteome</keyword>
<evidence type="ECO:0000256" key="6">
    <source>
        <dbReference type="ARBA" id="ARBA00022984"/>
    </source>
</evidence>
<dbReference type="InterPro" id="IPR006009">
    <property type="entry name" value="GlcNAc_MurG"/>
</dbReference>
<comment type="catalytic activity">
    <reaction evidence="10">
        <text>di-trans,octa-cis-undecaprenyl diphospho-N-acetyl-alpha-D-muramoyl-L-alanyl-D-glutamyl-meso-2,6-diaminopimeloyl-D-alanyl-D-alanine + UDP-N-acetyl-alpha-D-glucosamine = di-trans,octa-cis-undecaprenyl diphospho-[N-acetyl-alpha-D-glucosaminyl-(1-&gt;4)]-N-acetyl-alpha-D-muramoyl-L-alanyl-D-glutamyl-meso-2,6-diaminopimeloyl-D-alanyl-D-alanine + UDP + H(+)</text>
        <dbReference type="Rhea" id="RHEA:31227"/>
        <dbReference type="ChEBI" id="CHEBI:15378"/>
        <dbReference type="ChEBI" id="CHEBI:57705"/>
        <dbReference type="ChEBI" id="CHEBI:58223"/>
        <dbReference type="ChEBI" id="CHEBI:61387"/>
        <dbReference type="ChEBI" id="CHEBI:61388"/>
        <dbReference type="EC" id="2.4.1.227"/>
    </reaction>
</comment>
<evidence type="ECO:0000256" key="1">
    <source>
        <dbReference type="ARBA" id="ARBA00022475"/>
    </source>
</evidence>
<keyword evidence="4 10" id="KW-0808">Transferase</keyword>
<dbReference type="SUPFAM" id="SSF53756">
    <property type="entry name" value="UDP-Glycosyltransferase/glycogen phosphorylase"/>
    <property type="match status" value="1"/>
</dbReference>
<dbReference type="GO" id="GO:0009252">
    <property type="term" value="P:peptidoglycan biosynthetic process"/>
    <property type="evidence" value="ECO:0007669"/>
    <property type="project" value="UniProtKB-UniRule"/>
</dbReference>
<keyword evidence="3 10" id="KW-0328">Glycosyltransferase</keyword>
<comment type="pathway">
    <text evidence="10">Cell wall biogenesis; peptidoglycan biosynthesis.</text>
</comment>
<evidence type="ECO:0000256" key="3">
    <source>
        <dbReference type="ARBA" id="ARBA00022676"/>
    </source>
</evidence>
<feature type="domain" description="Glycosyl transferase family 28 C-terminal" evidence="12">
    <location>
        <begin position="199"/>
        <end position="356"/>
    </location>
</feature>
<evidence type="ECO:0000256" key="5">
    <source>
        <dbReference type="ARBA" id="ARBA00022960"/>
    </source>
</evidence>
<dbReference type="AlphaFoldDB" id="B7C790"/>
<evidence type="ECO:0000256" key="2">
    <source>
        <dbReference type="ARBA" id="ARBA00022618"/>
    </source>
</evidence>
<dbReference type="NCBIfam" id="TIGR01133">
    <property type="entry name" value="murG"/>
    <property type="match status" value="1"/>
</dbReference>
<dbReference type="GO" id="GO:0050511">
    <property type="term" value="F:undecaprenyldiphospho-muramoylpentapeptide beta-N-acetylglucosaminyltransferase activity"/>
    <property type="evidence" value="ECO:0007669"/>
    <property type="project" value="UniProtKB-UniRule"/>
</dbReference>
<evidence type="ECO:0000313" key="14">
    <source>
        <dbReference type="Proteomes" id="UP000004315"/>
    </source>
</evidence>
<comment type="caution">
    <text evidence="10">Lacks conserved residue(s) required for the propagation of feature annotation.</text>
</comment>
<evidence type="ECO:0000256" key="4">
    <source>
        <dbReference type="ARBA" id="ARBA00022679"/>
    </source>
</evidence>
<evidence type="ECO:0000259" key="12">
    <source>
        <dbReference type="Pfam" id="PF04101"/>
    </source>
</evidence>
<name>B7C790_9FIRM</name>
<comment type="subcellular location">
    <subcellularLocation>
        <location evidence="10">Cell membrane</location>
        <topology evidence="10">Peripheral membrane protein</topology>
        <orientation evidence="10">Cytoplasmic side</orientation>
    </subcellularLocation>
</comment>
<evidence type="ECO:0000256" key="8">
    <source>
        <dbReference type="ARBA" id="ARBA00023306"/>
    </source>
</evidence>
<sequence>MIYDILGEVFNMKICFVTGGTGGHIYPALALADKMKELDSSTEILFIGNDDRMEKDLIPQNGYVFKALHTSGLVGNAFKKCMAVCQMFKAEGKAKKYLKEFKPDVVIGFGGYVSAPVIMAAHSLGIHTVIHEQNSIVGKANQLVMKKVDAIITCYEKCNEVFPKEKIHMLGNPRATIAKEAKFDEDYFKSLGLDLDKKTILIVMGSLGSSSVNELMKSALKDVDGDLQFLYVCGKDNSQDLNLFENQKNIHVVPYVDTLRIYGHVDGMVCRAGATTLAEVTALGIPSIVIPSPYVANNHQFYNASMLLKKQACRIIEEKDLNAETLQGQIVSLYANPVVYKETHEHALQMGKPNAAYDIIDLLKNICKKGK</sequence>
<feature type="binding site" evidence="10">
    <location>
        <position position="206"/>
    </location>
    <ligand>
        <name>UDP-N-acetyl-alpha-D-glucosamine</name>
        <dbReference type="ChEBI" id="CHEBI:57705"/>
    </ligand>
</feature>
<dbReference type="GO" id="GO:0005975">
    <property type="term" value="P:carbohydrate metabolic process"/>
    <property type="evidence" value="ECO:0007669"/>
    <property type="project" value="InterPro"/>
</dbReference>
<evidence type="ECO:0000313" key="13">
    <source>
        <dbReference type="EMBL" id="EEC91375.1"/>
    </source>
</evidence>
<dbReference type="EMBL" id="ABYT01000005">
    <property type="protein sequence ID" value="EEC91375.1"/>
    <property type="molecule type" value="Genomic_DNA"/>
</dbReference>
<accession>B7C790</accession>
<evidence type="ECO:0000256" key="9">
    <source>
        <dbReference type="ARBA" id="ARBA00023316"/>
    </source>
</evidence>
<dbReference type="GO" id="GO:0051991">
    <property type="term" value="F:UDP-N-acetyl-D-glucosamine:N-acetylmuramoyl-L-alanyl-D-glutamyl-meso-2,6-diaminopimelyl-D-alanyl-D-alanine-diphosphoundecaprenol 4-beta-N-acetylglucosaminlytransferase activity"/>
    <property type="evidence" value="ECO:0007669"/>
    <property type="project" value="RHEA"/>
</dbReference>
<dbReference type="CDD" id="cd03785">
    <property type="entry name" value="GT28_MurG"/>
    <property type="match status" value="1"/>
</dbReference>
<dbReference type="EC" id="2.4.1.227" evidence="10"/>
<dbReference type="PANTHER" id="PTHR21015:SF22">
    <property type="entry name" value="GLYCOSYLTRANSFERASE"/>
    <property type="match status" value="1"/>
</dbReference>
<keyword evidence="7 10" id="KW-0472">Membrane</keyword>
<feature type="binding site" evidence="10">
    <location>
        <begin position="21"/>
        <end position="23"/>
    </location>
    <ligand>
        <name>UDP-N-acetyl-alpha-D-glucosamine</name>
        <dbReference type="ChEBI" id="CHEBI:57705"/>
    </ligand>
</feature>
<dbReference type="Gene3D" id="3.40.50.2000">
    <property type="entry name" value="Glycogen Phosphorylase B"/>
    <property type="match status" value="2"/>
</dbReference>
<dbReference type="GO" id="GO:0071555">
    <property type="term" value="P:cell wall organization"/>
    <property type="evidence" value="ECO:0007669"/>
    <property type="project" value="UniProtKB-KW"/>
</dbReference>
<dbReference type="GO" id="GO:0005886">
    <property type="term" value="C:plasma membrane"/>
    <property type="evidence" value="ECO:0007669"/>
    <property type="project" value="UniProtKB-SubCell"/>
</dbReference>
<reference evidence="13 14" key="1">
    <citation type="submission" date="2008-10" db="EMBL/GenBank/DDBJ databases">
        <authorList>
            <person name="Fulton L."/>
            <person name="Clifton S."/>
            <person name="Fulton B."/>
            <person name="Xu J."/>
            <person name="Minx P."/>
            <person name="Pepin K.H."/>
            <person name="Johnson M."/>
            <person name="Bhonagiri V."/>
            <person name="Nash W.E."/>
            <person name="Mardis E.R."/>
            <person name="Wilson R.K."/>
        </authorList>
    </citation>
    <scope>NUCLEOTIDE SEQUENCE [LARGE SCALE GENOMIC DNA]</scope>
    <source>
        <strain evidence="13 14">DSM 3989</strain>
    </source>
</reference>
<keyword evidence="9 10" id="KW-0961">Cell wall biogenesis/degradation</keyword>
<dbReference type="InterPro" id="IPR007235">
    <property type="entry name" value="Glyco_trans_28_C"/>
</dbReference>
<dbReference type="Proteomes" id="UP000004315">
    <property type="component" value="Unassembled WGS sequence"/>
</dbReference>
<evidence type="ECO:0000256" key="10">
    <source>
        <dbReference type="HAMAP-Rule" id="MF_00033"/>
    </source>
</evidence>
<comment type="caution">
    <text evidence="13">The sequence shown here is derived from an EMBL/GenBank/DDBJ whole genome shotgun (WGS) entry which is preliminary data.</text>
</comment>
<keyword evidence="5 10" id="KW-0133">Cell shape</keyword>
<gene>
    <name evidence="10 13" type="primary">murG</name>
    <name evidence="13" type="ORF">EUBIFOR_00037</name>
</gene>
<feature type="binding site" evidence="10">
    <location>
        <position position="134"/>
    </location>
    <ligand>
        <name>UDP-N-acetyl-alpha-D-glucosamine</name>
        <dbReference type="ChEBI" id="CHEBI:57705"/>
    </ligand>
</feature>
<protein>
    <recommendedName>
        <fullName evidence="10">UDP-N-acetylglucosamine--N-acetylmuramyl-(pentapeptide) pyrophosphoryl-undecaprenol N-acetylglucosamine transferase</fullName>
        <ecNumber evidence="10">2.4.1.227</ecNumber>
    </recommendedName>
    <alternativeName>
        <fullName evidence="10">Undecaprenyl-PP-MurNAc-pentapeptide-UDPGlcNAc GlcNAc transferase</fullName>
    </alternativeName>
</protein>
<keyword evidence="2 10" id="KW-0132">Cell division</keyword>
<comment type="function">
    <text evidence="10">Cell wall formation. Catalyzes the transfer of a GlcNAc subunit on undecaprenyl-pyrophosphoryl-MurNAc-pentapeptide (lipid intermediate I) to form undecaprenyl-pyrophosphoryl-MurNAc-(pentapeptide)GlcNAc (lipid intermediate II).</text>
</comment>
<dbReference type="eggNOG" id="COG0707">
    <property type="taxonomic scope" value="Bacteria"/>
</dbReference>
<dbReference type="Pfam" id="PF04101">
    <property type="entry name" value="Glyco_tran_28_C"/>
    <property type="match status" value="1"/>
</dbReference>
<keyword evidence="8 10" id="KW-0131">Cell cycle</keyword>
<proteinExistence type="inferred from homology"/>
<keyword evidence="1 10" id="KW-1003">Cell membrane</keyword>
<dbReference type="GO" id="GO:0008360">
    <property type="term" value="P:regulation of cell shape"/>
    <property type="evidence" value="ECO:0007669"/>
    <property type="project" value="UniProtKB-KW"/>
</dbReference>
<feature type="domain" description="Glycosyltransferase family 28 N-terminal" evidence="11">
    <location>
        <begin position="14"/>
        <end position="152"/>
    </location>
</feature>
<comment type="similarity">
    <text evidence="10">Belongs to the glycosyltransferase 28 family. MurG subfamily.</text>
</comment>
<dbReference type="UniPathway" id="UPA00219"/>
<dbReference type="InterPro" id="IPR004276">
    <property type="entry name" value="GlycoTrans_28_N"/>
</dbReference>
<dbReference type="STRING" id="518637.EUBIFOR_00037"/>
<evidence type="ECO:0000259" key="11">
    <source>
        <dbReference type="Pfam" id="PF03033"/>
    </source>
</evidence>
<reference evidence="13 14" key="2">
    <citation type="submission" date="2008-11" db="EMBL/GenBank/DDBJ databases">
        <title>Draft genome sequence of Eubacterium biforme (DSM 3989).</title>
        <authorList>
            <person name="Sudarsanam P."/>
            <person name="Ley R."/>
            <person name="Guruge J."/>
            <person name="Turnbaugh P.J."/>
            <person name="Mahowald M."/>
            <person name="Liep D."/>
            <person name="Gordon J."/>
        </authorList>
    </citation>
    <scope>NUCLEOTIDE SEQUENCE [LARGE SCALE GENOMIC DNA]</scope>
    <source>
        <strain evidence="13 14">DSM 3989</strain>
    </source>
</reference>
<dbReference type="HOGENOM" id="CLU_037404_0_1_9"/>
<organism evidence="13 14">
    <name type="scientific">Holdemanella biformis DSM 3989</name>
    <dbReference type="NCBI Taxonomy" id="518637"/>
    <lineage>
        <taxon>Bacteria</taxon>
        <taxon>Bacillati</taxon>
        <taxon>Bacillota</taxon>
        <taxon>Erysipelotrichia</taxon>
        <taxon>Erysipelotrichales</taxon>
        <taxon>Erysipelotrichaceae</taxon>
        <taxon>Holdemanella</taxon>
    </lineage>
</organism>